<evidence type="ECO:0008006" key="4">
    <source>
        <dbReference type="Google" id="ProtNLM"/>
    </source>
</evidence>
<evidence type="ECO:0000256" key="1">
    <source>
        <dbReference type="SAM" id="MobiDB-lite"/>
    </source>
</evidence>
<feature type="compositionally biased region" description="Low complexity" evidence="1">
    <location>
        <begin position="884"/>
        <end position="896"/>
    </location>
</feature>
<feature type="region of interest" description="Disordered" evidence="1">
    <location>
        <begin position="822"/>
        <end position="947"/>
    </location>
</feature>
<feature type="region of interest" description="Disordered" evidence="1">
    <location>
        <begin position="993"/>
        <end position="1167"/>
    </location>
</feature>
<name>A0ABP0F9V4_CLALP</name>
<reference evidence="2 3" key="1">
    <citation type="submission" date="2024-02" db="EMBL/GenBank/DDBJ databases">
        <authorList>
            <person name="Daric V."/>
            <person name="Darras S."/>
        </authorList>
    </citation>
    <scope>NUCLEOTIDE SEQUENCE [LARGE SCALE GENOMIC DNA]</scope>
</reference>
<feature type="region of interest" description="Disordered" evidence="1">
    <location>
        <begin position="37"/>
        <end position="70"/>
    </location>
</feature>
<keyword evidence="3" id="KW-1185">Reference proteome</keyword>
<feature type="region of interest" description="Disordered" evidence="1">
    <location>
        <begin position="1201"/>
        <end position="1256"/>
    </location>
</feature>
<evidence type="ECO:0000313" key="2">
    <source>
        <dbReference type="EMBL" id="CAK8676484.1"/>
    </source>
</evidence>
<feature type="compositionally biased region" description="Basic and acidic residues" evidence="1">
    <location>
        <begin position="904"/>
        <end position="916"/>
    </location>
</feature>
<feature type="compositionally biased region" description="Low complexity" evidence="1">
    <location>
        <begin position="265"/>
        <end position="277"/>
    </location>
</feature>
<feature type="compositionally biased region" description="Polar residues" evidence="1">
    <location>
        <begin position="1095"/>
        <end position="1107"/>
    </location>
</feature>
<feature type="compositionally biased region" description="Basic and acidic residues" evidence="1">
    <location>
        <begin position="926"/>
        <end position="937"/>
    </location>
</feature>
<feature type="region of interest" description="Disordered" evidence="1">
    <location>
        <begin position="1916"/>
        <end position="1938"/>
    </location>
</feature>
<dbReference type="Proteomes" id="UP001642483">
    <property type="component" value="Unassembled WGS sequence"/>
</dbReference>
<feature type="region of interest" description="Disordered" evidence="1">
    <location>
        <begin position="259"/>
        <end position="342"/>
    </location>
</feature>
<feature type="region of interest" description="Disordered" evidence="1">
    <location>
        <begin position="1623"/>
        <end position="1654"/>
    </location>
</feature>
<proteinExistence type="predicted"/>
<feature type="compositionally biased region" description="Pro residues" evidence="1">
    <location>
        <begin position="864"/>
        <end position="875"/>
    </location>
</feature>
<feature type="compositionally biased region" description="Polar residues" evidence="1">
    <location>
        <begin position="1145"/>
        <end position="1164"/>
    </location>
</feature>
<feature type="compositionally biased region" description="Basic and acidic residues" evidence="1">
    <location>
        <begin position="1065"/>
        <end position="1087"/>
    </location>
</feature>
<feature type="compositionally biased region" description="Low complexity" evidence="1">
    <location>
        <begin position="1013"/>
        <end position="1025"/>
    </location>
</feature>
<feature type="compositionally biased region" description="Low complexity" evidence="1">
    <location>
        <begin position="938"/>
        <end position="947"/>
    </location>
</feature>
<protein>
    <recommendedName>
        <fullName evidence="4">B-cell lymphoma 9 beta-catenin binding domain-containing protein</fullName>
    </recommendedName>
</protein>
<accession>A0ABP0F9V4</accession>
<feature type="region of interest" description="Disordered" evidence="1">
    <location>
        <begin position="182"/>
        <end position="205"/>
    </location>
</feature>
<feature type="region of interest" description="Disordered" evidence="1">
    <location>
        <begin position="1521"/>
        <end position="1540"/>
    </location>
</feature>
<feature type="region of interest" description="Disordered" evidence="1">
    <location>
        <begin position="690"/>
        <end position="728"/>
    </location>
</feature>
<gene>
    <name evidence="2" type="ORF">CVLEPA_LOCUS5952</name>
</gene>
<feature type="compositionally biased region" description="Pro residues" evidence="1">
    <location>
        <begin position="1223"/>
        <end position="1234"/>
    </location>
</feature>
<organism evidence="2 3">
    <name type="scientific">Clavelina lepadiformis</name>
    <name type="common">Light-bulb sea squirt</name>
    <name type="synonym">Ascidia lepadiformis</name>
    <dbReference type="NCBI Taxonomy" id="159417"/>
    <lineage>
        <taxon>Eukaryota</taxon>
        <taxon>Metazoa</taxon>
        <taxon>Chordata</taxon>
        <taxon>Tunicata</taxon>
        <taxon>Ascidiacea</taxon>
        <taxon>Aplousobranchia</taxon>
        <taxon>Clavelinidae</taxon>
        <taxon>Clavelina</taxon>
    </lineage>
</organism>
<dbReference type="EMBL" id="CAWYQH010000035">
    <property type="protein sequence ID" value="CAK8676484.1"/>
    <property type="molecule type" value="Genomic_DNA"/>
</dbReference>
<comment type="caution">
    <text evidence="2">The sequence shown here is derived from an EMBL/GenBank/DDBJ whole genome shotgun (WGS) entry which is preliminary data.</text>
</comment>
<evidence type="ECO:0000313" key="3">
    <source>
        <dbReference type="Proteomes" id="UP001642483"/>
    </source>
</evidence>
<feature type="compositionally biased region" description="Polar residues" evidence="1">
    <location>
        <begin position="330"/>
        <end position="342"/>
    </location>
</feature>
<feature type="compositionally biased region" description="Low complexity" evidence="1">
    <location>
        <begin position="303"/>
        <end position="321"/>
    </location>
</feature>
<sequence length="1938" mass="206778">MEATNGINLLNAAEQPVLALTGNGGGSNKLKGNSGIAASPGNAYTVRTQSPLSGIGNNGRRSTSPYSGFPIESKSEEMVLSKNGSGQTIKSFSSTEMLPNQSCVTTTLSSAAVCANARSTAGTMSHAKRDGLKITIRRDQNESRILSNHGGVPSPVEGKVNHVTSRRELCEGRSEKLNHLTNEKGRNSTLTRSASVSKSRPNAGNVNCIPRRYGSVDERDTCTGARPLINSAKFEKGVLRNSPRGAGEYASADVSCRNMSDHDSPFNSYPSPSSNENAISIIPSKGKLKGVGTPGVTAHHTNSRISRTSSSNSVSDLSPCSEVTDESATHSDTIQSTSAGEIQSTNTLFQTECNNPINPGATTGQLSSPFDVDTEIMDVLMSKPINTEQTTKNQTTSQSCKLPNKDRLQSDKIGLSLDDVDTFPFQDTGSASDDISTDALNLSVEDIQRTLNSVSAENALPEMTIPQNTDTTFPSDFGSPSLQTDILSQSTNSGLNFDGGPTDMLSTEVRKSESPSLTTVSMAESTSLTTTIITTAVSSATDVTSSLSKLASSTMASSITSKAFTSEPYPSSNCSSAASTPASFSTSCSTGGTTRSHLQEILGVTDTNRLLNMTRPVDSIQCHSTTSTSFSSNIMKTNVANPYSSRSSSMSDRPTNQIMSVTSPSTPLHNISPHSRFGASANNNAFQKHPMHQRMSNPHPNHGQVGHNFDPTFHGGPREQSPGFGDHPGLSRPGMQYDQAGVPQSHFIMQGGANPYNTPSPSHVMPGNQLSWQRQGSVGGGMMSPHGPMGVDEIKSPRGQIPGGVFPHRSINPMSGLQSTVDSIPHPNCMAKNNNNNMGPPLPGQGIPTSIGLGEFNTSQSPLLPRPMLPPPSPSLPHDKRSISLESTLSSGSGSRKGSKRERGHSVDSKDGDKKEPKSKRRKSKSKDDSKKSESKANSRSNSASDSQSHNLYLYIFNSELANNASSMVVEQKVSSIIAYHQSFKGNCRLMPSKPGSLPIPPSNNHGNYDMRSPTGTMTTSTSNGGRDEIKPGSRGQLPSVASVVSGKSPNIKMEGTSMISPEGTKSKPDEMKTGDPVDIKQVKSEPDSAPDLSNPAQNASPSTQSQVKKEQEEDLSDEKRRHREKSLSRIKQMKSLLLPEHEQGTPSFTTASAWPSQAQSVRSGNYDMSRHLEKVQKTMAKDNQVNTTSCTLTLVTEYNKERRRKKGSHNTEAIPREGIQPDQPPPPYNPGGPNPVHQKWMHPIREPGPPDMPTSGFPHPVIRSSMRLPHDGGRMHPGFPHNRYPRGYPGGPPGNRMVYQGPQPAGLLPRTSGPRIHHPHPMSQANEAYPFSEKLKEQASIYRSDGMHPQPGHPGFDLNTPGDPNMGPRMGPDWPPYGPNSANMPLPSRTTRMPESISPSHGPMGPSNMMMQNPAVLPGQVIEPPINPAGDAIDPGVRIHNPGMVPGYTMPPFASKASNSLPNYPEQAMMTPHGPNMPGGIPDMSSHGGMMDDAMARRGEPRPPDLNLNSGIPRSPLSFQARHPAPSPGMLQNPGMGSSQPFMPGDMGPGGLPQVSPLHPSMPQSPAIMNSPVNNQMSYMPVGQQQMPGMQQMPMEQPNMMPHGPSSAGPNATPNDWGVLPQTSMGVKDPASPPPLSHINGNPNPLMGQEPPPLSHNPNPMDPGAMQMGSVNSGMMMRNPAVMTHSHPVVGGPPGYDPIMSGPRSAGSRPGIGTVMGDNFGGDFRRPPSHSGMCVSPSMQGGLPQNMLQQGMIEMHGPQSGFMTSQANMMPGNPSNSMPGHPNDNQANSRNIPTKFDLSGIIPTEKPSQTLSYFPSGGSTTQENPPMETVPNSQIPMSSPSMPQQPMNRYPNMNMGQQPLTPGSASYMANNPAIRMAVPGNYIGSNPPNYPIQGAEGYMSPSRWDQMSSNGMVRPQNIPNNGPNMHPSFQNGGRSLI</sequence>
<feature type="compositionally biased region" description="Polar residues" evidence="1">
    <location>
        <begin position="187"/>
        <end position="205"/>
    </location>
</feature>